<evidence type="ECO:0000313" key="2">
    <source>
        <dbReference type="Proteomes" id="UP001189624"/>
    </source>
</evidence>
<dbReference type="EMBL" id="OY731400">
    <property type="protein sequence ID" value="CAJ1938071.1"/>
    <property type="molecule type" value="Genomic_DNA"/>
</dbReference>
<organism evidence="1 2">
    <name type="scientific">Sphenostylis stenocarpa</name>
    <dbReference type="NCBI Taxonomy" id="92480"/>
    <lineage>
        <taxon>Eukaryota</taxon>
        <taxon>Viridiplantae</taxon>
        <taxon>Streptophyta</taxon>
        <taxon>Embryophyta</taxon>
        <taxon>Tracheophyta</taxon>
        <taxon>Spermatophyta</taxon>
        <taxon>Magnoliopsida</taxon>
        <taxon>eudicotyledons</taxon>
        <taxon>Gunneridae</taxon>
        <taxon>Pentapetalae</taxon>
        <taxon>rosids</taxon>
        <taxon>fabids</taxon>
        <taxon>Fabales</taxon>
        <taxon>Fabaceae</taxon>
        <taxon>Papilionoideae</taxon>
        <taxon>50 kb inversion clade</taxon>
        <taxon>NPAAA clade</taxon>
        <taxon>indigoferoid/millettioid clade</taxon>
        <taxon>Phaseoleae</taxon>
        <taxon>Sphenostylis</taxon>
    </lineage>
</organism>
<evidence type="ECO:0000313" key="1">
    <source>
        <dbReference type="EMBL" id="CAJ1938071.1"/>
    </source>
</evidence>
<dbReference type="Proteomes" id="UP001189624">
    <property type="component" value="Chromosome 3"/>
</dbReference>
<gene>
    <name evidence="1" type="ORF">AYBTSS11_LOCUS8358</name>
</gene>
<protein>
    <submittedName>
        <fullName evidence="1">Uncharacterized protein</fullName>
    </submittedName>
</protein>
<reference evidence="1" key="1">
    <citation type="submission" date="2023-10" db="EMBL/GenBank/DDBJ databases">
        <authorList>
            <person name="Domelevo Entfellner J.-B."/>
        </authorList>
    </citation>
    <scope>NUCLEOTIDE SEQUENCE</scope>
</reference>
<proteinExistence type="predicted"/>
<accession>A0AA86S3I0</accession>
<keyword evidence="2" id="KW-1185">Reference proteome</keyword>
<dbReference type="Gramene" id="rna-AYBTSS11_LOCUS8358">
    <property type="protein sequence ID" value="CAJ1938071.1"/>
    <property type="gene ID" value="gene-AYBTSS11_LOCUS8358"/>
</dbReference>
<sequence>MKGSKEAKVGKSVEFCRTFSIIIIIIDSALRLRNMVLYAHIFIYTNQPQLWASATMSYSKNRHQRRFRVDNKASLWPLNKVNKAIKQRIWERIPDADRDMLSGATDILKVLLQNQTQRISDAWD</sequence>
<name>A0AA86S3I0_9FABA</name>
<dbReference type="AlphaFoldDB" id="A0AA86S3I0"/>